<dbReference type="Pfam" id="PF10277">
    <property type="entry name" value="Frag1"/>
    <property type="match status" value="1"/>
</dbReference>
<keyword evidence="10" id="KW-1185">Reference proteome</keyword>
<name>A0A667ZYQ7_9TELE</name>
<comment type="similarity">
    <text evidence="2">Belongs to the DRAM/TMEM150 family.</text>
</comment>
<dbReference type="Proteomes" id="UP000472263">
    <property type="component" value="Chromosome 1"/>
</dbReference>
<evidence type="ECO:0000256" key="3">
    <source>
        <dbReference type="ARBA" id="ARBA00022692"/>
    </source>
</evidence>
<dbReference type="AlphaFoldDB" id="A0A667ZYQ7"/>
<feature type="transmembrane region" description="Helical" evidence="6">
    <location>
        <begin position="101"/>
        <end position="119"/>
    </location>
</feature>
<accession>A0A667ZYQ7</accession>
<dbReference type="PANTHER" id="PTHR21324:SF9">
    <property type="entry name" value="TRANSMEMBRANE PROTEIN 150A"/>
    <property type="match status" value="1"/>
</dbReference>
<dbReference type="GO" id="GO:0012505">
    <property type="term" value="C:endomembrane system"/>
    <property type="evidence" value="ECO:0007669"/>
    <property type="project" value="UniProtKB-SubCell"/>
</dbReference>
<feature type="transmembrane region" description="Helical" evidence="6">
    <location>
        <begin position="61"/>
        <end position="81"/>
    </location>
</feature>
<comment type="subcellular location">
    <subcellularLocation>
        <location evidence="1">Endomembrane system</location>
        <topology evidence="1">Multi-pass membrane protein</topology>
    </subcellularLocation>
</comment>
<evidence type="ECO:0000256" key="4">
    <source>
        <dbReference type="ARBA" id="ARBA00022989"/>
    </source>
</evidence>
<feature type="signal peptide" evidence="7">
    <location>
        <begin position="1"/>
        <end position="16"/>
    </location>
</feature>
<reference evidence="9" key="3">
    <citation type="submission" date="2025-09" db="UniProtKB">
        <authorList>
            <consortium name="Ensembl"/>
        </authorList>
    </citation>
    <scope>IDENTIFICATION</scope>
</reference>
<evidence type="ECO:0000313" key="9">
    <source>
        <dbReference type="Ensembl" id="ENSMMDP00005046082.1"/>
    </source>
</evidence>
<dbReference type="InParanoid" id="A0A667ZYQ7"/>
<proteinExistence type="inferred from homology"/>
<keyword evidence="5 6" id="KW-0472">Membrane</keyword>
<sequence>PSWWTVSPVGANICACLCVCRLYNETCEEQLPYQTDPMMCCTKNNVPLISFVKCGTLTPESGFFCLMCVAGSFMVMLIGLLRYAHWIEKHENCKFNRAGLFTGRICAIGFIMVGSFEVITI</sequence>
<dbReference type="Ensembl" id="ENSMMDT00005047001.1">
    <property type="protein sequence ID" value="ENSMMDP00005046082.1"/>
    <property type="gene ID" value="ENSMMDG00005021108.1"/>
</dbReference>
<organism evidence="9 10">
    <name type="scientific">Myripristis murdjan</name>
    <name type="common">pinecone soldierfish</name>
    <dbReference type="NCBI Taxonomy" id="586833"/>
    <lineage>
        <taxon>Eukaryota</taxon>
        <taxon>Metazoa</taxon>
        <taxon>Chordata</taxon>
        <taxon>Craniata</taxon>
        <taxon>Vertebrata</taxon>
        <taxon>Euteleostomi</taxon>
        <taxon>Actinopterygii</taxon>
        <taxon>Neopterygii</taxon>
        <taxon>Teleostei</taxon>
        <taxon>Neoteleostei</taxon>
        <taxon>Acanthomorphata</taxon>
        <taxon>Holocentriformes</taxon>
        <taxon>Holocentridae</taxon>
        <taxon>Myripristis</taxon>
    </lineage>
</organism>
<reference evidence="9" key="2">
    <citation type="submission" date="2025-08" db="UniProtKB">
        <authorList>
            <consortium name="Ensembl"/>
        </authorList>
    </citation>
    <scope>IDENTIFICATION</scope>
</reference>
<keyword evidence="4 6" id="KW-1133">Transmembrane helix</keyword>
<reference evidence="9" key="1">
    <citation type="submission" date="2019-06" db="EMBL/GenBank/DDBJ databases">
        <authorList>
            <consortium name="Wellcome Sanger Institute Data Sharing"/>
        </authorList>
    </citation>
    <scope>NUCLEOTIDE SEQUENCE [LARGE SCALE GENOMIC DNA]</scope>
</reference>
<evidence type="ECO:0000313" key="10">
    <source>
        <dbReference type="Proteomes" id="UP000472263"/>
    </source>
</evidence>
<evidence type="ECO:0000256" key="5">
    <source>
        <dbReference type="ARBA" id="ARBA00023136"/>
    </source>
</evidence>
<dbReference type="PANTHER" id="PTHR21324">
    <property type="entry name" value="FASTING-INDUCIBLE INTEGRAL MEMBRANE PROTEIN TM6P1-RELATED"/>
    <property type="match status" value="1"/>
</dbReference>
<keyword evidence="7" id="KW-0732">Signal</keyword>
<dbReference type="InterPro" id="IPR019402">
    <property type="entry name" value="CWH43_N"/>
</dbReference>
<evidence type="ECO:0000256" key="6">
    <source>
        <dbReference type="SAM" id="Phobius"/>
    </source>
</evidence>
<feature type="domain" description="CWH43-like N-terminal" evidence="8">
    <location>
        <begin position="39"/>
        <end position="117"/>
    </location>
</feature>
<evidence type="ECO:0000256" key="7">
    <source>
        <dbReference type="SAM" id="SignalP"/>
    </source>
</evidence>
<evidence type="ECO:0000259" key="8">
    <source>
        <dbReference type="Pfam" id="PF10277"/>
    </source>
</evidence>
<protein>
    <recommendedName>
        <fullName evidence="8">CWH43-like N-terminal domain-containing protein</fullName>
    </recommendedName>
</protein>
<evidence type="ECO:0000256" key="2">
    <source>
        <dbReference type="ARBA" id="ARBA00006565"/>
    </source>
</evidence>
<evidence type="ECO:0000256" key="1">
    <source>
        <dbReference type="ARBA" id="ARBA00004127"/>
    </source>
</evidence>
<dbReference type="InterPro" id="IPR050911">
    <property type="entry name" value="DRAM/TMEM150_Autophagy_Mod"/>
</dbReference>
<keyword evidence="3 6" id="KW-0812">Transmembrane</keyword>
<feature type="chain" id="PRO_5025474179" description="CWH43-like N-terminal domain-containing protein" evidence="7">
    <location>
        <begin position="17"/>
        <end position="121"/>
    </location>
</feature>